<protein>
    <recommendedName>
        <fullName evidence="4">Group-specific protein</fullName>
    </recommendedName>
</protein>
<keyword evidence="3" id="KW-1185">Reference proteome</keyword>
<feature type="transmembrane region" description="Helical" evidence="1">
    <location>
        <begin position="43"/>
        <end position="62"/>
    </location>
</feature>
<feature type="transmembrane region" description="Helical" evidence="1">
    <location>
        <begin position="6"/>
        <end position="23"/>
    </location>
</feature>
<keyword evidence="1" id="KW-0812">Transmembrane</keyword>
<name>A0ABP3FH46_9BACI</name>
<comment type="caution">
    <text evidence="2">The sequence shown here is derived from an EMBL/GenBank/DDBJ whole genome shotgun (WGS) entry which is preliminary data.</text>
</comment>
<keyword evidence="1" id="KW-1133">Transmembrane helix</keyword>
<keyword evidence="1" id="KW-0472">Membrane</keyword>
<evidence type="ECO:0000313" key="2">
    <source>
        <dbReference type="EMBL" id="GAA0315488.1"/>
    </source>
</evidence>
<proteinExistence type="predicted"/>
<evidence type="ECO:0000313" key="3">
    <source>
        <dbReference type="Proteomes" id="UP001500782"/>
    </source>
</evidence>
<evidence type="ECO:0000256" key="1">
    <source>
        <dbReference type="SAM" id="Phobius"/>
    </source>
</evidence>
<dbReference type="Proteomes" id="UP001500782">
    <property type="component" value="Unassembled WGS sequence"/>
</dbReference>
<dbReference type="EMBL" id="BAAADJ010000003">
    <property type="protein sequence ID" value="GAA0315488.1"/>
    <property type="molecule type" value="Genomic_DNA"/>
</dbReference>
<sequence length="63" mass="6833">MEIAIILVVVIMIAGIIGTLILAGKSDEHYSKATKGNVTRLTLIYVILAIILVIGLGLYIYFN</sequence>
<reference evidence="3" key="1">
    <citation type="journal article" date="2019" name="Int. J. Syst. Evol. Microbiol.">
        <title>The Global Catalogue of Microorganisms (GCM) 10K type strain sequencing project: providing services to taxonomists for standard genome sequencing and annotation.</title>
        <authorList>
            <consortium name="The Broad Institute Genomics Platform"/>
            <consortium name="The Broad Institute Genome Sequencing Center for Infectious Disease"/>
            <person name="Wu L."/>
            <person name="Ma J."/>
        </authorList>
    </citation>
    <scope>NUCLEOTIDE SEQUENCE [LARGE SCALE GENOMIC DNA]</scope>
    <source>
        <strain evidence="3">JCM 9731</strain>
    </source>
</reference>
<accession>A0ABP3FH46</accession>
<dbReference type="RefSeq" id="WP_343795643.1">
    <property type="nucleotide sequence ID" value="NZ_BAAADJ010000003.1"/>
</dbReference>
<gene>
    <name evidence="2" type="ORF">GCM10008967_02580</name>
</gene>
<evidence type="ECO:0008006" key="4">
    <source>
        <dbReference type="Google" id="ProtNLM"/>
    </source>
</evidence>
<organism evidence="2 3">
    <name type="scientific">Bacillus carboniphilus</name>
    <dbReference type="NCBI Taxonomy" id="86663"/>
    <lineage>
        <taxon>Bacteria</taxon>
        <taxon>Bacillati</taxon>
        <taxon>Bacillota</taxon>
        <taxon>Bacilli</taxon>
        <taxon>Bacillales</taxon>
        <taxon>Bacillaceae</taxon>
        <taxon>Bacillus</taxon>
    </lineage>
</organism>